<dbReference type="Pfam" id="PF00106">
    <property type="entry name" value="adh_short"/>
    <property type="match status" value="1"/>
</dbReference>
<dbReference type="KEGG" id="pect:BN1012_Phect3043"/>
<dbReference type="PROSITE" id="PS00061">
    <property type="entry name" value="ADH_SHORT"/>
    <property type="match status" value="1"/>
</dbReference>
<dbReference type="HOGENOM" id="CLU_010194_2_1_5"/>
<accession>X5MNG9</accession>
<sequence>MADPVTKEDGVAWVTGASSGIGRDVALRLAADGWQVIATARRVGELAELAELSKDLPGQIRPFAGDVSDKTAMESIVQRVEHQFGKVALCVLNAGVFKPIDARNFKADAFQSTFDVNLVGVANCLEPAIASMKTRGKGQIALVASVTGYGGLPTSSAYGASKAALINLAETLRIELDPIGLLVQVVNPGFIDTPATKNNPFPMPALMASKDAADRIVDGLASTRFELTFPRRFTYVLKALDYLPTTWRLALVRKLTGWADPDTTPDIPTGDA</sequence>
<organism evidence="4 5">
    <name type="scientific">Candidatus Phaeomarinibacter ectocarpi</name>
    <dbReference type="NCBI Taxonomy" id="1458461"/>
    <lineage>
        <taxon>Bacteria</taxon>
        <taxon>Pseudomonadati</taxon>
        <taxon>Pseudomonadota</taxon>
        <taxon>Alphaproteobacteria</taxon>
        <taxon>Hyphomicrobiales</taxon>
        <taxon>Parvibaculaceae</taxon>
        <taxon>Candidatus Phaeomarinibacter</taxon>
    </lineage>
</organism>
<dbReference type="InterPro" id="IPR036291">
    <property type="entry name" value="NAD(P)-bd_dom_sf"/>
</dbReference>
<keyword evidence="5" id="KW-1185">Reference proteome</keyword>
<proteinExistence type="inferred from homology"/>
<dbReference type="PATRIC" id="fig|1458461.3.peg.3049"/>
<evidence type="ECO:0000313" key="5">
    <source>
        <dbReference type="Proteomes" id="UP000032160"/>
    </source>
</evidence>
<evidence type="ECO:0000256" key="1">
    <source>
        <dbReference type="ARBA" id="ARBA00006484"/>
    </source>
</evidence>
<dbReference type="PANTHER" id="PTHR44196:SF1">
    <property type="entry name" value="DEHYDROGENASE_REDUCTASE SDR FAMILY MEMBER 7B"/>
    <property type="match status" value="1"/>
</dbReference>
<comment type="similarity">
    <text evidence="1 3">Belongs to the short-chain dehydrogenases/reductases (SDR) family.</text>
</comment>
<dbReference type="Gene3D" id="3.40.50.720">
    <property type="entry name" value="NAD(P)-binding Rossmann-like Domain"/>
    <property type="match status" value="1"/>
</dbReference>
<dbReference type="PANTHER" id="PTHR44196">
    <property type="entry name" value="DEHYDROGENASE/REDUCTASE SDR FAMILY MEMBER 7B"/>
    <property type="match status" value="1"/>
</dbReference>
<dbReference type="SUPFAM" id="SSF51735">
    <property type="entry name" value="NAD(P)-binding Rossmann-fold domains"/>
    <property type="match status" value="1"/>
</dbReference>
<gene>
    <name evidence="4" type="ORF">BN1012_Phect3043</name>
</gene>
<dbReference type="AlphaFoldDB" id="X5MNG9"/>
<evidence type="ECO:0000256" key="2">
    <source>
        <dbReference type="ARBA" id="ARBA00023002"/>
    </source>
</evidence>
<dbReference type="GO" id="GO:0016491">
    <property type="term" value="F:oxidoreductase activity"/>
    <property type="evidence" value="ECO:0007669"/>
    <property type="project" value="UniProtKB-KW"/>
</dbReference>
<evidence type="ECO:0000313" key="4">
    <source>
        <dbReference type="EMBL" id="CDO61255.1"/>
    </source>
</evidence>
<evidence type="ECO:0000256" key="3">
    <source>
        <dbReference type="RuleBase" id="RU000363"/>
    </source>
</evidence>
<dbReference type="RefSeq" id="WP_043949103.1">
    <property type="nucleotide sequence ID" value="NZ_HG966617.1"/>
</dbReference>
<dbReference type="InterPro" id="IPR002347">
    <property type="entry name" value="SDR_fam"/>
</dbReference>
<dbReference type="Proteomes" id="UP000032160">
    <property type="component" value="Chromosome I"/>
</dbReference>
<dbReference type="EMBL" id="HG966617">
    <property type="protein sequence ID" value="CDO61255.1"/>
    <property type="molecule type" value="Genomic_DNA"/>
</dbReference>
<dbReference type="PRINTS" id="PR00080">
    <property type="entry name" value="SDRFAMILY"/>
</dbReference>
<dbReference type="STRING" id="1458461.BN1012_Phect3043"/>
<dbReference type="InterPro" id="IPR020904">
    <property type="entry name" value="Sc_DH/Rdtase_CS"/>
</dbReference>
<keyword evidence="2" id="KW-0560">Oxidoreductase</keyword>
<protein>
    <submittedName>
        <fullName evidence="4">Oxidoreductase, short-chain dehydrogenase/reductase family</fullName>
    </submittedName>
</protein>
<dbReference type="GO" id="GO:0016020">
    <property type="term" value="C:membrane"/>
    <property type="evidence" value="ECO:0007669"/>
    <property type="project" value="TreeGrafter"/>
</dbReference>
<dbReference type="OrthoDB" id="335726at2"/>
<reference evidence="4 5" key="1">
    <citation type="journal article" date="2014" name="Front. Genet.">
        <title>Genome and metabolic network of "Candidatus Phaeomarinobacter ectocarpi" Ec32, a new candidate genus of Alphaproteobacteria frequently associated with brown algae.</title>
        <authorList>
            <person name="Dittami S.M."/>
            <person name="Barbeyron T."/>
            <person name="Boyen C."/>
            <person name="Cambefort J."/>
            <person name="Collet G."/>
            <person name="Delage L."/>
            <person name="Gobet A."/>
            <person name="Groisillier A."/>
            <person name="Leblanc C."/>
            <person name="Michel G."/>
            <person name="Scornet D."/>
            <person name="Siegel A."/>
            <person name="Tapia J.E."/>
            <person name="Tonon T."/>
        </authorList>
    </citation>
    <scope>NUCLEOTIDE SEQUENCE [LARGE SCALE GENOMIC DNA]</scope>
    <source>
        <strain evidence="4 5">Ec32</strain>
    </source>
</reference>
<name>X5MNG9_9HYPH</name>
<dbReference type="PRINTS" id="PR00081">
    <property type="entry name" value="GDHRDH"/>
</dbReference>